<organism evidence="2 3">
    <name type="scientific">Durusdinium trenchii</name>
    <dbReference type="NCBI Taxonomy" id="1381693"/>
    <lineage>
        <taxon>Eukaryota</taxon>
        <taxon>Sar</taxon>
        <taxon>Alveolata</taxon>
        <taxon>Dinophyceae</taxon>
        <taxon>Suessiales</taxon>
        <taxon>Symbiodiniaceae</taxon>
        <taxon>Durusdinium</taxon>
    </lineage>
</organism>
<proteinExistence type="predicted"/>
<sequence length="428" mass="48179">MDSSCATRRTVPVMHITVPVWTPPSQDMVVPKFVEKILSQKTEMEFHHYAAHDLELLKEVSVQGQKLLLCFHRKMFLKRLEAFCLTVRYVSNHVGPTEPRTIPTQFLADVPCSAAEHSFSELLAITGYTIARLQNFRAELASAILIIETGAELFMCDQELFTVIEECHVIFQDLKVCVTGLLLDPQCGWYGARDLEDDSGVQLPSDVESDQCNTGLRSHCKCKLLCCQQFDESAVEIARTEFLKDGHVRQGQVFLKVKGFVDQLPSDKAKIAWSIDGKMVCRPFWEFYHATGHKAIDEMVKLAKNGHNSVPERGARLPREKPKMDEADLWFLAVYQGLAEPTPMEDGGCHFEELADQAGQHEVIKDLNHPLLSLSLGISTEKNTVAKRFLNQTDVALYGMPMKQRRLERKRCRGTPSQRLSIGTGSGS</sequence>
<dbReference type="Proteomes" id="UP001642464">
    <property type="component" value="Unassembled WGS sequence"/>
</dbReference>
<accession>A0ABP0SIE3</accession>
<evidence type="ECO:0000256" key="1">
    <source>
        <dbReference type="SAM" id="MobiDB-lite"/>
    </source>
</evidence>
<dbReference type="EMBL" id="CAXAMM010043885">
    <property type="protein sequence ID" value="CAK9112152.1"/>
    <property type="molecule type" value="Genomic_DNA"/>
</dbReference>
<keyword evidence="3" id="KW-1185">Reference proteome</keyword>
<feature type="compositionally biased region" description="Polar residues" evidence="1">
    <location>
        <begin position="415"/>
        <end position="428"/>
    </location>
</feature>
<evidence type="ECO:0000313" key="2">
    <source>
        <dbReference type="EMBL" id="CAK9112152.1"/>
    </source>
</evidence>
<feature type="region of interest" description="Disordered" evidence="1">
    <location>
        <begin position="408"/>
        <end position="428"/>
    </location>
</feature>
<name>A0ABP0SIE3_9DINO</name>
<comment type="caution">
    <text evidence="2">The sequence shown here is derived from an EMBL/GenBank/DDBJ whole genome shotgun (WGS) entry which is preliminary data.</text>
</comment>
<reference evidence="2 3" key="1">
    <citation type="submission" date="2024-02" db="EMBL/GenBank/DDBJ databases">
        <authorList>
            <person name="Chen Y."/>
            <person name="Shah S."/>
            <person name="Dougan E. K."/>
            <person name="Thang M."/>
            <person name="Chan C."/>
        </authorList>
    </citation>
    <scope>NUCLEOTIDE SEQUENCE [LARGE SCALE GENOMIC DNA]</scope>
</reference>
<evidence type="ECO:0000313" key="3">
    <source>
        <dbReference type="Proteomes" id="UP001642464"/>
    </source>
</evidence>
<gene>
    <name evidence="2" type="ORF">SCF082_LOCUS52015</name>
</gene>
<protein>
    <submittedName>
        <fullName evidence="2">Uncharacterized protein</fullName>
    </submittedName>
</protein>